<comment type="caution">
    <text evidence="1">The sequence shown here is derived from an EMBL/GenBank/DDBJ whole genome shotgun (WGS) entry which is preliminary data.</text>
</comment>
<evidence type="ECO:0000313" key="2">
    <source>
        <dbReference type="Proteomes" id="UP000799755"/>
    </source>
</evidence>
<reference evidence="1" key="1">
    <citation type="journal article" date="2020" name="Stud. Mycol.">
        <title>101 Dothideomycetes genomes: a test case for predicting lifestyles and emergence of pathogens.</title>
        <authorList>
            <person name="Haridas S."/>
            <person name="Albert R."/>
            <person name="Binder M."/>
            <person name="Bloem J."/>
            <person name="Labutti K."/>
            <person name="Salamov A."/>
            <person name="Andreopoulos B."/>
            <person name="Baker S."/>
            <person name="Barry K."/>
            <person name="Bills G."/>
            <person name="Bluhm B."/>
            <person name="Cannon C."/>
            <person name="Castanera R."/>
            <person name="Culley D."/>
            <person name="Daum C."/>
            <person name="Ezra D."/>
            <person name="Gonzalez J."/>
            <person name="Henrissat B."/>
            <person name="Kuo A."/>
            <person name="Liang C."/>
            <person name="Lipzen A."/>
            <person name="Lutzoni F."/>
            <person name="Magnuson J."/>
            <person name="Mondo S."/>
            <person name="Nolan M."/>
            <person name="Ohm R."/>
            <person name="Pangilinan J."/>
            <person name="Park H.-J."/>
            <person name="Ramirez L."/>
            <person name="Alfaro M."/>
            <person name="Sun H."/>
            <person name="Tritt A."/>
            <person name="Yoshinaga Y."/>
            <person name="Zwiers L.-H."/>
            <person name="Turgeon B."/>
            <person name="Goodwin S."/>
            <person name="Spatafora J."/>
            <person name="Crous P."/>
            <person name="Grigoriev I."/>
        </authorList>
    </citation>
    <scope>NUCLEOTIDE SEQUENCE</scope>
    <source>
        <strain evidence="1">ATCC 200398</strain>
    </source>
</reference>
<accession>A0ACB6QBP2</accession>
<sequence length="179" mass="20374">MGTKFGDPAGSACQIQQVCITLAKNIRKTLLLIYLFPNKKWKRVRFDSLTSYQFSEALLSKLVPFFVLIEISSPLRLFSGRNQLEIPIGIPNESLMELENKPKFSESYFSTAAAEASLFNISPVPYHSIRIPPTSRNQPHRHSCPRTMLSLNAIQILLRSKKLNITRPSLVQDRIIEDE</sequence>
<gene>
    <name evidence="1" type="ORF">BDR25DRAFT_361525</name>
</gene>
<name>A0ACB6QBP2_9PLEO</name>
<organism evidence="1 2">
    <name type="scientific">Lindgomyces ingoldianus</name>
    <dbReference type="NCBI Taxonomy" id="673940"/>
    <lineage>
        <taxon>Eukaryota</taxon>
        <taxon>Fungi</taxon>
        <taxon>Dikarya</taxon>
        <taxon>Ascomycota</taxon>
        <taxon>Pezizomycotina</taxon>
        <taxon>Dothideomycetes</taxon>
        <taxon>Pleosporomycetidae</taxon>
        <taxon>Pleosporales</taxon>
        <taxon>Lindgomycetaceae</taxon>
        <taxon>Lindgomyces</taxon>
    </lineage>
</organism>
<dbReference type="Proteomes" id="UP000799755">
    <property type="component" value="Unassembled WGS sequence"/>
</dbReference>
<dbReference type="EMBL" id="MU003536">
    <property type="protein sequence ID" value="KAF2464459.1"/>
    <property type="molecule type" value="Genomic_DNA"/>
</dbReference>
<proteinExistence type="predicted"/>
<evidence type="ECO:0000313" key="1">
    <source>
        <dbReference type="EMBL" id="KAF2464459.1"/>
    </source>
</evidence>
<protein>
    <submittedName>
        <fullName evidence="1">Uncharacterized protein</fullName>
    </submittedName>
</protein>
<keyword evidence="2" id="KW-1185">Reference proteome</keyword>